<evidence type="ECO:0000259" key="5">
    <source>
        <dbReference type="PROSITE" id="PS50118"/>
    </source>
</evidence>
<dbReference type="GO" id="GO:0006357">
    <property type="term" value="P:regulation of transcription by RNA polymerase II"/>
    <property type="evidence" value="ECO:0007669"/>
    <property type="project" value="TreeGrafter"/>
</dbReference>
<organism evidence="6 7">
    <name type="scientific">Lepeophtheirus salmonis</name>
    <name type="common">Salmon louse</name>
    <name type="synonym">Caligus salmonis</name>
    <dbReference type="NCBI Taxonomy" id="72036"/>
    <lineage>
        <taxon>Eukaryota</taxon>
        <taxon>Metazoa</taxon>
        <taxon>Ecdysozoa</taxon>
        <taxon>Arthropoda</taxon>
        <taxon>Crustacea</taxon>
        <taxon>Multicrustacea</taxon>
        <taxon>Hexanauplia</taxon>
        <taxon>Copepoda</taxon>
        <taxon>Siphonostomatoida</taxon>
        <taxon>Caligidae</taxon>
        <taxon>Lepeophtheirus</taxon>
    </lineage>
</organism>
<keyword evidence="3" id="KW-0539">Nucleus</keyword>
<comment type="subcellular location">
    <subcellularLocation>
        <location evidence="1">Nucleus</location>
    </subcellularLocation>
</comment>
<dbReference type="GO" id="GO:0003677">
    <property type="term" value="F:DNA binding"/>
    <property type="evidence" value="ECO:0007669"/>
    <property type="project" value="UniProtKB-UniRule"/>
</dbReference>
<feature type="domain" description="HMG box" evidence="5">
    <location>
        <begin position="137"/>
        <end position="210"/>
    </location>
</feature>
<dbReference type="Pfam" id="PF24245">
    <property type="entry name" value="INO80F"/>
    <property type="match status" value="1"/>
</dbReference>
<evidence type="ECO:0000256" key="2">
    <source>
        <dbReference type="ARBA" id="ARBA00023125"/>
    </source>
</evidence>
<dbReference type="InterPro" id="IPR050342">
    <property type="entry name" value="HMGB"/>
</dbReference>
<dbReference type="Gene3D" id="1.10.30.10">
    <property type="entry name" value="High mobility group box domain"/>
    <property type="match status" value="1"/>
</dbReference>
<dbReference type="GO" id="GO:0005634">
    <property type="term" value="C:nucleus"/>
    <property type="evidence" value="ECO:0007669"/>
    <property type="project" value="UniProtKB-SubCell"/>
</dbReference>
<evidence type="ECO:0000256" key="3">
    <source>
        <dbReference type="ARBA" id="ARBA00023242"/>
    </source>
</evidence>
<feature type="region of interest" description="Disordered" evidence="4">
    <location>
        <begin position="211"/>
        <end position="230"/>
    </location>
</feature>
<feature type="compositionally biased region" description="Polar residues" evidence="4">
    <location>
        <begin position="1"/>
        <end position="12"/>
    </location>
</feature>
<dbReference type="Pfam" id="PF00505">
    <property type="entry name" value="HMG_box"/>
    <property type="match status" value="1"/>
</dbReference>
<dbReference type="InterPro" id="IPR036910">
    <property type="entry name" value="HMG_box_dom_sf"/>
</dbReference>
<feature type="compositionally biased region" description="Basic residues" evidence="4">
    <location>
        <begin position="117"/>
        <end position="130"/>
    </location>
</feature>
<dbReference type="SUPFAM" id="SSF47095">
    <property type="entry name" value="HMG-box"/>
    <property type="match status" value="1"/>
</dbReference>
<proteinExistence type="predicted"/>
<dbReference type="PANTHER" id="PTHR48112:SF22">
    <property type="entry name" value="MITOCHONDRIAL TRANSCRIPTION FACTOR A, ISOFORM B"/>
    <property type="match status" value="1"/>
</dbReference>
<feature type="region of interest" description="Disordered" evidence="4">
    <location>
        <begin position="1"/>
        <end position="44"/>
    </location>
</feature>
<dbReference type="InterPro" id="IPR056513">
    <property type="entry name" value="INO80F"/>
</dbReference>
<dbReference type="PROSITE" id="PS50118">
    <property type="entry name" value="HMG_BOX_2"/>
    <property type="match status" value="1"/>
</dbReference>
<feature type="compositionally biased region" description="Basic and acidic residues" evidence="4">
    <location>
        <begin position="211"/>
        <end position="222"/>
    </location>
</feature>
<reference evidence="6" key="1">
    <citation type="submission" date="2021-02" db="EMBL/GenBank/DDBJ databases">
        <authorList>
            <person name="Bekaert M."/>
        </authorList>
    </citation>
    <scope>NUCLEOTIDE SEQUENCE</scope>
    <source>
        <strain evidence="6">IoA-00</strain>
    </source>
</reference>
<evidence type="ECO:0000313" key="6">
    <source>
        <dbReference type="EMBL" id="CAF2974408.1"/>
    </source>
</evidence>
<feature type="compositionally biased region" description="Acidic residues" evidence="4">
    <location>
        <begin position="16"/>
        <end position="39"/>
    </location>
</feature>
<gene>
    <name evidence="6" type="ORF">LSAA_11841</name>
</gene>
<name>A0A7R8HB11_LEPSM</name>
<dbReference type="AlphaFoldDB" id="A0A7R8HB11"/>
<dbReference type="InterPro" id="IPR009071">
    <property type="entry name" value="HMG_box_dom"/>
</dbReference>
<dbReference type="Proteomes" id="UP000675881">
    <property type="component" value="Chromosome 6"/>
</dbReference>
<dbReference type="EMBL" id="HG994585">
    <property type="protein sequence ID" value="CAF2974408.1"/>
    <property type="molecule type" value="Genomic_DNA"/>
</dbReference>
<dbReference type="SMART" id="SM00398">
    <property type="entry name" value="HMG"/>
    <property type="match status" value="1"/>
</dbReference>
<keyword evidence="7" id="KW-1185">Reference proteome</keyword>
<dbReference type="PANTHER" id="PTHR48112">
    <property type="entry name" value="HIGH MOBILITY GROUP PROTEIN DSP1"/>
    <property type="match status" value="1"/>
</dbReference>
<sequence>MKENLTNNNYGNSSAEESEDDFEDEESDYDDEEEEEEELDPYRKKYRLLSERMTAIKEDNDRLASKIGEVGRWIRRGIAEKSFLVRRLDSHNDNFRNVPLIIPFPGEKGQETLERKSRGRRRKKPLRKKIKADPNCPKRPQNPFFQFCQENRGKVSKEYLELHRVTLSKKELTKILGSKWNEMTATEKKVYYDLYERDKAHYGEKLQRYKDESNWKVKESPDGKQSAELI</sequence>
<dbReference type="OrthoDB" id="10070927at2759"/>
<feature type="region of interest" description="Disordered" evidence="4">
    <location>
        <begin position="109"/>
        <end position="135"/>
    </location>
</feature>
<protein>
    <submittedName>
        <fullName evidence="6">(salmon louse) hypothetical protein</fullName>
    </submittedName>
</protein>
<evidence type="ECO:0000256" key="1">
    <source>
        <dbReference type="ARBA" id="ARBA00004123"/>
    </source>
</evidence>
<keyword evidence="2" id="KW-0238">DNA-binding</keyword>
<evidence type="ECO:0000313" key="7">
    <source>
        <dbReference type="Proteomes" id="UP000675881"/>
    </source>
</evidence>
<evidence type="ECO:0000256" key="4">
    <source>
        <dbReference type="SAM" id="MobiDB-lite"/>
    </source>
</evidence>
<accession>A0A7R8HB11</accession>